<dbReference type="GO" id="GO:0006508">
    <property type="term" value="P:proteolysis"/>
    <property type="evidence" value="ECO:0007669"/>
    <property type="project" value="UniProtKB-KW"/>
</dbReference>
<feature type="transmembrane region" description="Helical" evidence="8">
    <location>
        <begin position="307"/>
        <end position="326"/>
    </location>
</feature>
<keyword evidence="11" id="KW-1185">Reference proteome</keyword>
<evidence type="ECO:0000313" key="11">
    <source>
        <dbReference type="Proteomes" id="UP000293347"/>
    </source>
</evidence>
<keyword evidence="5" id="KW-0720">Serine protease</keyword>
<dbReference type="OrthoDB" id="9778341at2"/>
<keyword evidence="6 8" id="KW-1133">Transmembrane helix</keyword>
<organism evidence="10 11">
    <name type="scientific">Pedobacter psychroterrae</name>
    <dbReference type="NCBI Taxonomy" id="2530453"/>
    <lineage>
        <taxon>Bacteria</taxon>
        <taxon>Pseudomonadati</taxon>
        <taxon>Bacteroidota</taxon>
        <taxon>Sphingobacteriia</taxon>
        <taxon>Sphingobacteriales</taxon>
        <taxon>Sphingobacteriaceae</taxon>
        <taxon>Pedobacter</taxon>
    </lineage>
</organism>
<evidence type="ECO:0000256" key="7">
    <source>
        <dbReference type="ARBA" id="ARBA00023136"/>
    </source>
</evidence>
<feature type="transmembrane region" description="Helical" evidence="8">
    <location>
        <begin position="276"/>
        <end position="295"/>
    </location>
</feature>
<dbReference type="GO" id="GO:0016020">
    <property type="term" value="C:membrane"/>
    <property type="evidence" value="ECO:0007669"/>
    <property type="project" value="UniProtKB-SubCell"/>
</dbReference>
<dbReference type="InterPro" id="IPR035952">
    <property type="entry name" value="Rhomboid-like_sf"/>
</dbReference>
<dbReference type="Gene3D" id="1.20.1540.10">
    <property type="entry name" value="Rhomboid-like"/>
    <property type="match status" value="1"/>
</dbReference>
<evidence type="ECO:0000256" key="2">
    <source>
        <dbReference type="ARBA" id="ARBA00022670"/>
    </source>
</evidence>
<keyword evidence="2 10" id="KW-0645">Protease</keyword>
<feature type="transmembrane region" description="Helical" evidence="8">
    <location>
        <begin position="254"/>
        <end position="270"/>
    </location>
</feature>
<evidence type="ECO:0000259" key="9">
    <source>
        <dbReference type="Pfam" id="PF01694"/>
    </source>
</evidence>
<evidence type="ECO:0000256" key="5">
    <source>
        <dbReference type="ARBA" id="ARBA00022825"/>
    </source>
</evidence>
<reference evidence="10 11" key="1">
    <citation type="submission" date="2019-02" db="EMBL/GenBank/DDBJ databases">
        <title>Pedobacter sp. RP-1-14 sp. nov., isolated from Arctic soil.</title>
        <authorList>
            <person name="Dahal R.H."/>
        </authorList>
    </citation>
    <scope>NUCLEOTIDE SEQUENCE [LARGE SCALE GENOMIC DNA]</scope>
    <source>
        <strain evidence="10 11">RP-1-14</strain>
    </source>
</reference>
<evidence type="ECO:0000256" key="8">
    <source>
        <dbReference type="SAM" id="Phobius"/>
    </source>
</evidence>
<keyword evidence="3 8" id="KW-0812">Transmembrane</keyword>
<keyword evidence="4" id="KW-0378">Hydrolase</keyword>
<keyword evidence="7 8" id="KW-0472">Membrane</keyword>
<evidence type="ECO:0000256" key="3">
    <source>
        <dbReference type="ARBA" id="ARBA00022692"/>
    </source>
</evidence>
<dbReference type="Proteomes" id="UP000293347">
    <property type="component" value="Unassembled WGS sequence"/>
</dbReference>
<dbReference type="PANTHER" id="PTHR22936:SF69">
    <property type="entry name" value="RHOMBOID-LIKE PROTEIN"/>
    <property type="match status" value="1"/>
</dbReference>
<dbReference type="RefSeq" id="WP_131592760.1">
    <property type="nucleotide sequence ID" value="NZ_SJSL01000001.1"/>
</dbReference>
<evidence type="ECO:0000256" key="1">
    <source>
        <dbReference type="ARBA" id="ARBA00004141"/>
    </source>
</evidence>
<comment type="caution">
    <text evidence="10">The sequence shown here is derived from an EMBL/GenBank/DDBJ whole genome shotgun (WGS) entry which is preliminary data.</text>
</comment>
<feature type="transmembrane region" description="Helical" evidence="8">
    <location>
        <begin position="161"/>
        <end position="183"/>
    </location>
</feature>
<feature type="transmembrane region" description="Helical" evidence="8">
    <location>
        <begin position="222"/>
        <end position="242"/>
    </location>
</feature>
<dbReference type="PANTHER" id="PTHR22936">
    <property type="entry name" value="RHOMBOID-RELATED"/>
    <property type="match status" value="1"/>
</dbReference>
<name>A0A4R0NPR9_9SPHI</name>
<dbReference type="InterPro" id="IPR022764">
    <property type="entry name" value="Peptidase_S54_rhomboid_dom"/>
</dbReference>
<comment type="subcellular location">
    <subcellularLocation>
        <location evidence="1">Membrane</location>
        <topology evidence="1">Multi-pass membrane protein</topology>
    </subcellularLocation>
</comment>
<protein>
    <submittedName>
        <fullName evidence="10">Rhomboid family intramembrane serine protease</fullName>
    </submittedName>
</protein>
<dbReference type="AlphaFoldDB" id="A0A4R0NPR9"/>
<dbReference type="Pfam" id="PF01694">
    <property type="entry name" value="Rhomboid"/>
    <property type="match status" value="1"/>
</dbReference>
<evidence type="ECO:0000256" key="4">
    <source>
        <dbReference type="ARBA" id="ARBA00022801"/>
    </source>
</evidence>
<dbReference type="InterPro" id="IPR002610">
    <property type="entry name" value="Peptidase_S54_rhomboid-like"/>
</dbReference>
<gene>
    <name evidence="10" type="ORF">EZ437_02065</name>
</gene>
<evidence type="ECO:0000256" key="6">
    <source>
        <dbReference type="ARBA" id="ARBA00022989"/>
    </source>
</evidence>
<dbReference type="EMBL" id="SJSL01000001">
    <property type="protein sequence ID" value="TCD02796.1"/>
    <property type="molecule type" value="Genomic_DNA"/>
</dbReference>
<dbReference type="SUPFAM" id="SSF144091">
    <property type="entry name" value="Rhomboid-like"/>
    <property type="match status" value="1"/>
</dbReference>
<sequence>MGLRWGYSPKVEKYIPLADFPSDKYLIIAQQAIENLGWKLSHLSESGIIAYTGLSLQSYSEEISIRIKSNFAVFKSECIGVQMLFTDYGKNEQNLDKFFHEFEYVEFHLKDIWEQRLADFHAHIALHDDSYLDLAPLKAKDKIRNVFYLFYPQKDYLVTPILVNLCVLYFLVTGASLVFAFQLKQGMVNPGELITNVYLRLGGNSRELVLSGEFWRLISSQFLHISISHLFFNMYTLVYIGLMIENKLGPLSTAMVYLLSGVCGALLSVYTHHVGFMIGASGAIMGMFGAFLALLSSKAFEKNANKALLISTVILVAYMLLSGLTTKEVDNSAHFGGIISGFVIGKVLFTTELSGREISIWLRRLAAVFIVLIFGALIYLFSPNYSVKEYTRLKWEFNKNDAEYYRLYEVSPVMSKDRQLNMVKQHGIVVSERNLAITGQMGKLILTERDKMDYGYRKIVARKEYRAAMLMYRDIKKGTMENRTEIQTLVGDLNRLKIELAGKLSKMKKN</sequence>
<evidence type="ECO:0000313" key="10">
    <source>
        <dbReference type="EMBL" id="TCD02796.1"/>
    </source>
</evidence>
<proteinExistence type="predicted"/>
<feature type="transmembrane region" description="Helical" evidence="8">
    <location>
        <begin position="361"/>
        <end position="381"/>
    </location>
</feature>
<dbReference type="GO" id="GO:0004252">
    <property type="term" value="F:serine-type endopeptidase activity"/>
    <property type="evidence" value="ECO:0007669"/>
    <property type="project" value="InterPro"/>
</dbReference>
<feature type="domain" description="Peptidase S54 rhomboid" evidence="9">
    <location>
        <begin position="212"/>
        <end position="349"/>
    </location>
</feature>
<accession>A0A4R0NPR9</accession>
<feature type="transmembrane region" description="Helical" evidence="8">
    <location>
        <begin position="332"/>
        <end position="349"/>
    </location>
</feature>